<name>B7Q829_IXOSC</name>
<evidence type="ECO:0000313" key="4">
    <source>
        <dbReference type="Proteomes" id="UP000001555"/>
    </source>
</evidence>
<organism>
    <name type="scientific">Ixodes scapularis</name>
    <name type="common">Black-legged tick</name>
    <name type="synonym">Deer tick</name>
    <dbReference type="NCBI Taxonomy" id="6945"/>
    <lineage>
        <taxon>Eukaryota</taxon>
        <taxon>Metazoa</taxon>
        <taxon>Ecdysozoa</taxon>
        <taxon>Arthropoda</taxon>
        <taxon>Chelicerata</taxon>
        <taxon>Arachnida</taxon>
        <taxon>Acari</taxon>
        <taxon>Parasitiformes</taxon>
        <taxon>Ixodida</taxon>
        <taxon>Ixodoidea</taxon>
        <taxon>Ixodidae</taxon>
        <taxon>Ixodinae</taxon>
        <taxon>Ixodes</taxon>
    </lineage>
</organism>
<keyword evidence="1" id="KW-0472">Membrane</keyword>
<keyword evidence="1" id="KW-0812">Transmembrane</keyword>
<accession>B7Q829</accession>
<dbReference type="EMBL" id="DS880154">
    <property type="protein sequence ID" value="EEC15001.1"/>
    <property type="molecule type" value="Genomic_DNA"/>
</dbReference>
<protein>
    <submittedName>
        <fullName evidence="2 3">Uncharacterized protein</fullName>
    </submittedName>
</protein>
<dbReference type="InParanoid" id="B7Q829"/>
<dbReference type="HOGENOM" id="CLU_2796819_0_0_1"/>
<dbReference type="AlphaFoldDB" id="B7Q829"/>
<reference evidence="2 4" key="1">
    <citation type="submission" date="2008-03" db="EMBL/GenBank/DDBJ databases">
        <title>Annotation of Ixodes scapularis.</title>
        <authorList>
            <consortium name="Ixodes scapularis Genome Project Consortium"/>
            <person name="Caler E."/>
            <person name="Hannick L.I."/>
            <person name="Bidwell S."/>
            <person name="Joardar V."/>
            <person name="Thiagarajan M."/>
            <person name="Amedeo P."/>
            <person name="Galinsky K.J."/>
            <person name="Schobel S."/>
            <person name="Inman J."/>
            <person name="Hostetler J."/>
            <person name="Miller J."/>
            <person name="Hammond M."/>
            <person name="Megy K."/>
            <person name="Lawson D."/>
            <person name="Kodira C."/>
            <person name="Sutton G."/>
            <person name="Meyer J."/>
            <person name="Hill C.A."/>
            <person name="Birren B."/>
            <person name="Nene V."/>
            <person name="Collins F."/>
            <person name="Alarcon-Chaidez F."/>
            <person name="Wikel S."/>
            <person name="Strausberg R."/>
        </authorList>
    </citation>
    <scope>NUCLEOTIDE SEQUENCE [LARGE SCALE GENOMIC DNA]</scope>
    <source>
        <strain evidence="4">Wikel</strain>
        <strain evidence="2">Wikel colony</strain>
    </source>
</reference>
<dbReference type="EMBL" id="ABJB010728456">
    <property type="status" value="NOT_ANNOTATED_CDS"/>
    <property type="molecule type" value="Genomic_DNA"/>
</dbReference>
<dbReference type="VEuPathDB" id="VectorBase:ISCW011297"/>
<gene>
    <name evidence="2" type="ORF">IscW_ISCW011297</name>
</gene>
<proteinExistence type="predicted"/>
<evidence type="ECO:0000256" key="1">
    <source>
        <dbReference type="SAM" id="Phobius"/>
    </source>
</evidence>
<sequence>MVCIPTLSSTDDVWELLAQIHIAILVLYDISAYVYVARRLKAAIITPCMSKDVSPFWQVFKCDAAFSL</sequence>
<feature type="transmembrane region" description="Helical" evidence="1">
    <location>
        <begin position="16"/>
        <end position="36"/>
    </location>
</feature>
<keyword evidence="1" id="KW-1133">Transmembrane helix</keyword>
<dbReference type="Proteomes" id="UP000001555">
    <property type="component" value="Unassembled WGS sequence"/>
</dbReference>
<keyword evidence="4" id="KW-1185">Reference proteome</keyword>
<dbReference type="PaxDb" id="6945-B7Q829"/>
<evidence type="ECO:0000313" key="3">
    <source>
        <dbReference type="EnsemblMetazoa" id="ISCW011297-PA"/>
    </source>
</evidence>
<dbReference type="VEuPathDB" id="VectorBase:ISCI011297"/>
<reference evidence="3" key="2">
    <citation type="submission" date="2020-05" db="UniProtKB">
        <authorList>
            <consortium name="EnsemblMetazoa"/>
        </authorList>
    </citation>
    <scope>IDENTIFICATION</scope>
    <source>
        <strain evidence="3">wikel</strain>
    </source>
</reference>
<dbReference type="EnsemblMetazoa" id="ISCW011297-RA">
    <property type="protein sequence ID" value="ISCW011297-PA"/>
    <property type="gene ID" value="ISCW011297"/>
</dbReference>
<evidence type="ECO:0000313" key="2">
    <source>
        <dbReference type="EMBL" id="EEC15001.1"/>
    </source>
</evidence>